<dbReference type="AlphaFoldDB" id="A0A803PR75"/>
<organism evidence="1 2">
    <name type="scientific">Cannabis sativa</name>
    <name type="common">Hemp</name>
    <name type="synonym">Marijuana</name>
    <dbReference type="NCBI Taxonomy" id="3483"/>
    <lineage>
        <taxon>Eukaryota</taxon>
        <taxon>Viridiplantae</taxon>
        <taxon>Streptophyta</taxon>
        <taxon>Embryophyta</taxon>
        <taxon>Tracheophyta</taxon>
        <taxon>Spermatophyta</taxon>
        <taxon>Magnoliopsida</taxon>
        <taxon>eudicotyledons</taxon>
        <taxon>Gunneridae</taxon>
        <taxon>Pentapetalae</taxon>
        <taxon>rosids</taxon>
        <taxon>fabids</taxon>
        <taxon>Rosales</taxon>
        <taxon>Cannabaceae</taxon>
        <taxon>Cannabis</taxon>
    </lineage>
</organism>
<dbReference type="Proteomes" id="UP000596661">
    <property type="component" value="Chromosome 5"/>
</dbReference>
<reference evidence="1" key="2">
    <citation type="submission" date="2021-03" db="UniProtKB">
        <authorList>
            <consortium name="EnsemblPlants"/>
        </authorList>
    </citation>
    <scope>IDENTIFICATION</scope>
</reference>
<name>A0A803PR75_CANSA</name>
<sequence length="110" mass="11781">MLASISSSPSLHACNNLGKACMYASISASPSLHACKHIGIGCMQASRHYQACKHLNKACMYASISTSPSLHACKHLNITKLACLQASQHRSFPCKHRDTISDALLARISA</sequence>
<proteinExistence type="predicted"/>
<dbReference type="EMBL" id="UZAU01000436">
    <property type="status" value="NOT_ANNOTATED_CDS"/>
    <property type="molecule type" value="Genomic_DNA"/>
</dbReference>
<protein>
    <submittedName>
        <fullName evidence="1">Uncharacterized protein</fullName>
    </submittedName>
</protein>
<keyword evidence="2" id="KW-1185">Reference proteome</keyword>
<reference evidence="1" key="1">
    <citation type="submission" date="2018-11" db="EMBL/GenBank/DDBJ databases">
        <authorList>
            <person name="Grassa J C."/>
        </authorList>
    </citation>
    <scope>NUCLEOTIDE SEQUENCE [LARGE SCALE GENOMIC DNA]</scope>
</reference>
<evidence type="ECO:0000313" key="2">
    <source>
        <dbReference type="Proteomes" id="UP000596661"/>
    </source>
</evidence>
<evidence type="ECO:0000313" key="1">
    <source>
        <dbReference type="EnsemblPlants" id="cds.evm.model.05.632"/>
    </source>
</evidence>
<accession>A0A803PR75</accession>
<dbReference type="EnsemblPlants" id="evm.model.05.632">
    <property type="protein sequence ID" value="cds.evm.model.05.632"/>
    <property type="gene ID" value="evm.TU.05.632"/>
</dbReference>
<dbReference type="Gramene" id="evm.model.05.632">
    <property type="protein sequence ID" value="cds.evm.model.05.632"/>
    <property type="gene ID" value="evm.TU.05.632"/>
</dbReference>